<evidence type="ECO:0000313" key="3">
    <source>
        <dbReference type="Proteomes" id="UP000179621"/>
    </source>
</evidence>
<keyword evidence="1" id="KW-0472">Membrane</keyword>
<comment type="caution">
    <text evidence="2">The sequence shown here is derived from an EMBL/GenBank/DDBJ whole genome shotgun (WGS) entry which is preliminary data.</text>
</comment>
<gene>
    <name evidence="2" type="ORF">BKG73_01480</name>
</gene>
<feature type="transmembrane region" description="Helical" evidence="1">
    <location>
        <begin position="303"/>
        <end position="329"/>
    </location>
</feature>
<keyword evidence="1" id="KW-0812">Transmembrane</keyword>
<dbReference type="EMBL" id="MLIH01000002">
    <property type="protein sequence ID" value="OHU13423.1"/>
    <property type="molecule type" value="Genomic_DNA"/>
</dbReference>
<feature type="transmembrane region" description="Helical" evidence="1">
    <location>
        <begin position="89"/>
        <end position="110"/>
    </location>
</feature>
<keyword evidence="3" id="KW-1185">Reference proteome</keyword>
<reference evidence="2 3" key="1">
    <citation type="submission" date="2016-10" db="EMBL/GenBank/DDBJ databases">
        <title>Evaluation of Human, Animal and Environmental Mycobacterium chelonae Isolates by Core Genome Phylogenomic Analysis, Targeted Gene Comparison, and Anti-microbial Susceptibility Patterns: A Tale of Mistaken Identities.</title>
        <authorList>
            <person name="Fogelson S.B."/>
            <person name="Camus A.C."/>
            <person name="Lorenz W."/>
            <person name="Vasireddy R."/>
            <person name="Vasireddy S."/>
            <person name="Smith T."/>
            <person name="Brown-Elliott B.A."/>
            <person name="Wallace R.J.Jr."/>
            <person name="Hasan N.A."/>
            <person name="Reischl U."/>
            <person name="Sanchez S."/>
        </authorList>
    </citation>
    <scope>NUCLEOTIDE SEQUENCE [LARGE SCALE GENOMIC DNA]</scope>
    <source>
        <strain evidence="2 3">8528</strain>
    </source>
</reference>
<dbReference type="RefSeq" id="WP_070909252.1">
    <property type="nucleotide sequence ID" value="NZ_MLIC01000001.1"/>
</dbReference>
<evidence type="ECO:0000313" key="2">
    <source>
        <dbReference type="EMBL" id="OHU13423.1"/>
    </source>
</evidence>
<feature type="transmembrane region" description="Helical" evidence="1">
    <location>
        <begin position="140"/>
        <end position="157"/>
    </location>
</feature>
<name>A0ABX3C4F0_9MYCO</name>
<sequence>MLGVLKTVGARAWTVLPQLIAVYLAGRFAHDFIFWSTALAAIGRPYLWAVMLPFGMLSQLAALIGMLLLMRPAIAGVPVEGPASGRGGFRATAGALTGVVLPFIAFYSAWRYLVNDWIGYMGVAFDASAFMVPAPIIQKTYLTLAIAVGVFLIRSVLRRARDRLPSWVIVIEFYLEAAWIYLLIGNWLNDLNVKHWVESRRVIQWAKETGHQFAVHLPFGDTVWDTLGWGIGQAVSAMVVPLGWLTIAGVVYALVPTTNWEDARRELFGGRPGADMLERVSSKSSVAMLAWPFRVQAAAIRDAVYVIFKTGAVPIGSYVLAFNCLGWLFGNASESPAKPGWLAQEISVLIGPHERDWWLGMKDALSVVPDTVSWVLQICLITAVYALFVRGTRSAAAEPELQPS</sequence>
<dbReference type="Proteomes" id="UP000179621">
    <property type="component" value="Unassembled WGS sequence"/>
</dbReference>
<feature type="transmembrane region" description="Helical" evidence="1">
    <location>
        <begin position="234"/>
        <end position="255"/>
    </location>
</feature>
<evidence type="ECO:0000256" key="1">
    <source>
        <dbReference type="SAM" id="Phobius"/>
    </source>
</evidence>
<feature type="transmembrane region" description="Helical" evidence="1">
    <location>
        <begin position="371"/>
        <end position="389"/>
    </location>
</feature>
<keyword evidence="1" id="KW-1133">Transmembrane helix</keyword>
<feature type="transmembrane region" description="Helical" evidence="1">
    <location>
        <begin position="164"/>
        <end position="184"/>
    </location>
</feature>
<accession>A0ABX3C4F0</accession>
<feature type="transmembrane region" description="Helical" evidence="1">
    <location>
        <begin position="46"/>
        <end position="69"/>
    </location>
</feature>
<organism evidence="2 3">
    <name type="scientific">Mycobacteroides saopaulense</name>
    <dbReference type="NCBI Taxonomy" id="1578165"/>
    <lineage>
        <taxon>Bacteria</taxon>
        <taxon>Bacillati</taxon>
        <taxon>Actinomycetota</taxon>
        <taxon>Actinomycetes</taxon>
        <taxon>Mycobacteriales</taxon>
        <taxon>Mycobacteriaceae</taxon>
        <taxon>Mycobacteroides</taxon>
    </lineage>
</organism>
<proteinExistence type="predicted"/>
<protein>
    <submittedName>
        <fullName evidence="2">Uncharacterized protein</fullName>
    </submittedName>
</protein>
<feature type="transmembrane region" description="Helical" evidence="1">
    <location>
        <begin position="12"/>
        <end position="34"/>
    </location>
</feature>